<sequence length="84" mass="9149">MRSPSFAGKANMYREFGPALCLLYAQVKERQKAESEDSWSDSYTSRVRSLTGPIGCPVGFNSAKSLSGLTEGRFSVIDHSGILT</sequence>
<organism evidence="1 2">
    <name type="scientific">Elysia crispata</name>
    <name type="common">lettuce slug</name>
    <dbReference type="NCBI Taxonomy" id="231223"/>
    <lineage>
        <taxon>Eukaryota</taxon>
        <taxon>Metazoa</taxon>
        <taxon>Spiralia</taxon>
        <taxon>Lophotrochozoa</taxon>
        <taxon>Mollusca</taxon>
        <taxon>Gastropoda</taxon>
        <taxon>Heterobranchia</taxon>
        <taxon>Euthyneura</taxon>
        <taxon>Panpulmonata</taxon>
        <taxon>Sacoglossa</taxon>
        <taxon>Placobranchoidea</taxon>
        <taxon>Plakobranchidae</taxon>
        <taxon>Elysia</taxon>
    </lineage>
</organism>
<protein>
    <submittedName>
        <fullName evidence="1">Uncharacterized protein</fullName>
    </submittedName>
</protein>
<dbReference type="EMBL" id="JAWDGP010001626">
    <property type="protein sequence ID" value="KAK3789886.1"/>
    <property type="molecule type" value="Genomic_DNA"/>
</dbReference>
<evidence type="ECO:0000313" key="1">
    <source>
        <dbReference type="EMBL" id="KAK3789886.1"/>
    </source>
</evidence>
<keyword evidence="2" id="KW-1185">Reference proteome</keyword>
<dbReference type="AlphaFoldDB" id="A0AAE1E0K1"/>
<accession>A0AAE1E0K1</accession>
<gene>
    <name evidence="1" type="ORF">RRG08_060439</name>
</gene>
<name>A0AAE1E0K1_9GAST</name>
<evidence type="ECO:0000313" key="2">
    <source>
        <dbReference type="Proteomes" id="UP001283361"/>
    </source>
</evidence>
<reference evidence="1" key="1">
    <citation type="journal article" date="2023" name="G3 (Bethesda)">
        <title>A reference genome for the long-term kleptoplast-retaining sea slug Elysia crispata morphotype clarki.</title>
        <authorList>
            <person name="Eastman K.E."/>
            <person name="Pendleton A.L."/>
            <person name="Shaikh M.A."/>
            <person name="Suttiyut T."/>
            <person name="Ogas R."/>
            <person name="Tomko P."/>
            <person name="Gavelis G."/>
            <person name="Widhalm J.R."/>
            <person name="Wisecaver J.H."/>
        </authorList>
    </citation>
    <scope>NUCLEOTIDE SEQUENCE</scope>
    <source>
        <strain evidence="1">ECLA1</strain>
    </source>
</reference>
<dbReference type="Proteomes" id="UP001283361">
    <property type="component" value="Unassembled WGS sequence"/>
</dbReference>
<comment type="caution">
    <text evidence="1">The sequence shown here is derived from an EMBL/GenBank/DDBJ whole genome shotgun (WGS) entry which is preliminary data.</text>
</comment>
<proteinExistence type="predicted"/>